<evidence type="ECO:0000256" key="9">
    <source>
        <dbReference type="SAM" id="Phobius"/>
    </source>
</evidence>
<reference evidence="11 12" key="1">
    <citation type="submission" date="2018-08" db="EMBL/GenBank/DDBJ databases">
        <title>Aphanomyces genome sequencing and annotation.</title>
        <authorList>
            <person name="Minardi D."/>
            <person name="Oidtmann B."/>
            <person name="Van Der Giezen M."/>
            <person name="Studholme D.J."/>
        </authorList>
    </citation>
    <scope>NUCLEOTIDE SEQUENCE [LARGE SCALE GENOMIC DNA]</scope>
    <source>
        <strain evidence="11 12">NJM0002</strain>
    </source>
</reference>
<feature type="transmembrane region" description="Helical" evidence="9">
    <location>
        <begin position="195"/>
        <end position="215"/>
    </location>
</feature>
<dbReference type="AlphaFoldDB" id="A0A418AHI3"/>
<dbReference type="SUPFAM" id="SSF52540">
    <property type="entry name" value="P-loop containing nucleoside triphosphate hydrolases"/>
    <property type="match status" value="1"/>
</dbReference>
<dbReference type="InterPro" id="IPR044746">
    <property type="entry name" value="ABCC_6TM_D1"/>
</dbReference>
<evidence type="ECO:0000256" key="8">
    <source>
        <dbReference type="ARBA" id="ARBA00023136"/>
    </source>
</evidence>
<evidence type="ECO:0000259" key="10">
    <source>
        <dbReference type="PROSITE" id="PS50929"/>
    </source>
</evidence>
<feature type="transmembrane region" description="Helical" evidence="9">
    <location>
        <begin position="221"/>
        <end position="240"/>
    </location>
</feature>
<dbReference type="GO" id="GO:0140359">
    <property type="term" value="F:ABC-type transporter activity"/>
    <property type="evidence" value="ECO:0007669"/>
    <property type="project" value="InterPro"/>
</dbReference>
<dbReference type="Proteomes" id="UP000285060">
    <property type="component" value="Unassembled WGS sequence"/>
</dbReference>
<evidence type="ECO:0000256" key="7">
    <source>
        <dbReference type="ARBA" id="ARBA00022989"/>
    </source>
</evidence>
<feature type="transmembrane region" description="Helical" evidence="9">
    <location>
        <begin position="75"/>
        <end position="95"/>
    </location>
</feature>
<evidence type="ECO:0000256" key="5">
    <source>
        <dbReference type="ARBA" id="ARBA00022741"/>
    </source>
</evidence>
<keyword evidence="12" id="KW-1185">Reference proteome</keyword>
<dbReference type="InterPro" id="IPR003439">
    <property type="entry name" value="ABC_transporter-like_ATP-bd"/>
</dbReference>
<feature type="non-terminal residue" evidence="11">
    <location>
        <position position="487"/>
    </location>
</feature>
<dbReference type="GO" id="GO:0016020">
    <property type="term" value="C:membrane"/>
    <property type="evidence" value="ECO:0007669"/>
    <property type="project" value="InterPro"/>
</dbReference>
<dbReference type="InterPro" id="IPR036640">
    <property type="entry name" value="ABC1_TM_sf"/>
</dbReference>
<protein>
    <recommendedName>
        <fullName evidence="10">ABC transmembrane type-1 domain-containing protein</fullName>
    </recommendedName>
</protein>
<accession>A0A418AHI3</accession>
<keyword evidence="8 9" id="KW-0472">Membrane</keyword>
<keyword evidence="6" id="KW-0067">ATP-binding</keyword>
<dbReference type="CDD" id="cd18579">
    <property type="entry name" value="ABC_6TM_ABCC_D1"/>
    <property type="match status" value="1"/>
</dbReference>
<comment type="caution">
    <text evidence="11">The sequence shown here is derived from an EMBL/GenBank/DDBJ whole genome shotgun (WGS) entry which is preliminary data.</text>
</comment>
<keyword evidence="4" id="KW-0677">Repeat</keyword>
<keyword evidence="2" id="KW-0813">Transport</keyword>
<dbReference type="GO" id="GO:0005524">
    <property type="term" value="F:ATP binding"/>
    <property type="evidence" value="ECO:0007669"/>
    <property type="project" value="UniProtKB-KW"/>
</dbReference>
<dbReference type="Gene3D" id="3.40.50.300">
    <property type="entry name" value="P-loop containing nucleotide triphosphate hydrolases"/>
    <property type="match status" value="1"/>
</dbReference>
<dbReference type="SUPFAM" id="SSF90123">
    <property type="entry name" value="ABC transporter transmembrane region"/>
    <property type="match status" value="1"/>
</dbReference>
<evidence type="ECO:0000256" key="1">
    <source>
        <dbReference type="ARBA" id="ARBA00004127"/>
    </source>
</evidence>
<comment type="subcellular location">
    <subcellularLocation>
        <location evidence="1">Endomembrane system</location>
        <topology evidence="1">Multi-pass membrane protein</topology>
    </subcellularLocation>
</comment>
<organism evidence="11 12">
    <name type="scientific">Aphanomyces invadans</name>
    <dbReference type="NCBI Taxonomy" id="157072"/>
    <lineage>
        <taxon>Eukaryota</taxon>
        <taxon>Sar</taxon>
        <taxon>Stramenopiles</taxon>
        <taxon>Oomycota</taxon>
        <taxon>Saprolegniomycetes</taxon>
        <taxon>Saprolegniales</taxon>
        <taxon>Verrucalvaceae</taxon>
        <taxon>Aphanomyces</taxon>
    </lineage>
</organism>
<dbReference type="PANTHER" id="PTHR24223:SF443">
    <property type="entry name" value="MULTIDRUG-RESISTANCE LIKE PROTEIN 1, ISOFORM I"/>
    <property type="match status" value="1"/>
</dbReference>
<dbReference type="PROSITE" id="PS50929">
    <property type="entry name" value="ABC_TM1F"/>
    <property type="match status" value="1"/>
</dbReference>
<dbReference type="Gene3D" id="1.20.1560.10">
    <property type="entry name" value="ABC transporter type 1, transmembrane domain"/>
    <property type="match status" value="1"/>
</dbReference>
<dbReference type="InterPro" id="IPR011527">
    <property type="entry name" value="ABC1_TM_dom"/>
</dbReference>
<dbReference type="Pfam" id="PF00005">
    <property type="entry name" value="ABC_tran"/>
    <property type="match status" value="1"/>
</dbReference>
<dbReference type="EMBL" id="QUSY01002376">
    <property type="protein sequence ID" value="RHY21452.1"/>
    <property type="molecule type" value="Genomic_DNA"/>
</dbReference>
<dbReference type="VEuPathDB" id="FungiDB:H310_14572"/>
<dbReference type="GO" id="GO:0012505">
    <property type="term" value="C:endomembrane system"/>
    <property type="evidence" value="ECO:0007669"/>
    <property type="project" value="UniProtKB-SubCell"/>
</dbReference>
<evidence type="ECO:0000256" key="4">
    <source>
        <dbReference type="ARBA" id="ARBA00022737"/>
    </source>
</evidence>
<feature type="transmembrane region" description="Helical" evidence="9">
    <location>
        <begin position="115"/>
        <end position="135"/>
    </location>
</feature>
<evidence type="ECO:0000256" key="3">
    <source>
        <dbReference type="ARBA" id="ARBA00022692"/>
    </source>
</evidence>
<proteinExistence type="predicted"/>
<dbReference type="GO" id="GO:0016887">
    <property type="term" value="F:ATP hydrolysis activity"/>
    <property type="evidence" value="ECO:0007669"/>
    <property type="project" value="InterPro"/>
</dbReference>
<dbReference type="Pfam" id="PF00664">
    <property type="entry name" value="ABC_membrane"/>
    <property type="match status" value="1"/>
</dbReference>
<dbReference type="InterPro" id="IPR050173">
    <property type="entry name" value="ABC_transporter_C-like"/>
</dbReference>
<evidence type="ECO:0000256" key="2">
    <source>
        <dbReference type="ARBA" id="ARBA00022448"/>
    </source>
</evidence>
<evidence type="ECO:0000256" key="6">
    <source>
        <dbReference type="ARBA" id="ARBA00022840"/>
    </source>
</evidence>
<feature type="domain" description="ABC transmembrane type-1" evidence="10">
    <location>
        <begin position="77"/>
        <end position="359"/>
    </location>
</feature>
<dbReference type="PANTHER" id="PTHR24223">
    <property type="entry name" value="ATP-BINDING CASSETTE SUB-FAMILY C"/>
    <property type="match status" value="1"/>
</dbReference>
<dbReference type="InterPro" id="IPR027417">
    <property type="entry name" value="P-loop_NTPase"/>
</dbReference>
<keyword evidence="5" id="KW-0547">Nucleotide-binding</keyword>
<evidence type="ECO:0000313" key="11">
    <source>
        <dbReference type="EMBL" id="RHY21452.1"/>
    </source>
</evidence>
<name>A0A418AHI3_9STRA</name>
<feature type="transmembrane region" description="Helical" evidence="9">
    <location>
        <begin position="305"/>
        <end position="327"/>
    </location>
</feature>
<keyword evidence="7 9" id="KW-1133">Transmembrane helix</keyword>
<gene>
    <name evidence="11" type="ORF">DYB32_009806</name>
</gene>
<sequence>MGRVNWISLLTMVWMDPLMRRGAERTLQEDDVWQLSPQDTAAKLHDRFRVHWMREEGSGDPSFARALWRTLRVQSCVATAICGFYSALMLVQPTVIKSLVEYLQAPEDLPPRTTLGISSGYALAGLLALSSFLAVTMSDFGQFLTSNLGVNAKSIVMDCVYLKSLKLSGHSRHDLSSGEIVTLAAVDSERVYQGYLGGPWVLVAPLTLLIMFVLVGIDMGIIVGLVGGTTTVAILYGGYVSSKAVGNLRRETTTVQAERVKLTNEILHGIRVVKLYAWETYMEERIKTIRAKELALLRSYQYQRVLNTVVLSIAPVFSLALCLAVYIAQGNELTTPLAFTILAYMNVARIPYSNFSSSVMCASEAVASCARVGKFMAAKEVATQAAIQASDDGCVKVEFQNAHFSWSHEGSCSTSITSTVPMTLKDITLTLVPKTLTIVVGPVGSGKSSLVSAILGEIHQGGGTRTVAGRVAYANQEAWIQHATLQN</sequence>
<keyword evidence="3 9" id="KW-0812">Transmembrane</keyword>
<evidence type="ECO:0000313" key="12">
    <source>
        <dbReference type="Proteomes" id="UP000285060"/>
    </source>
</evidence>